<proteinExistence type="predicted"/>
<accession>A0ABP0FRZ2</accession>
<feature type="compositionally biased region" description="Acidic residues" evidence="5">
    <location>
        <begin position="388"/>
        <end position="409"/>
    </location>
</feature>
<feature type="region of interest" description="Disordered" evidence="5">
    <location>
        <begin position="457"/>
        <end position="492"/>
    </location>
</feature>
<keyword evidence="9" id="KW-1185">Reference proteome</keyword>
<sequence>MIWSVTGPLLAIFVINFFILTHTVAFVLQLSLKSDSMKPSGQKSQHGQHIWNTTKGILVLFPILGVPWLIGFLINITDYRANIAFRYIHVTLNGLQGVFIFILYCGVNKEVREIVGRVANNKWQQHKLSLSRSANNSSTTPREKFKKSITSLLGYNSPAVNKRPGGPQRVGSQISQQSYQTQQRPSSASGSVNSTILRHKRKYSSTSTEQFQVGTNRRFGYTGGLGYTGSLPRGWSCRAPPQVTRTPSTRSLRSDTSRNNSIPRICTACGALRKGCRHETIPGTSNDPNEPTLTYMEFHDSIVNELPTFNPRWHRMTAEEFKRFSSIPEEKRRSGINSFILDSGDGASNIAHAWDKKAKTLGRTNISESYGNTFNVSVDIHFSGTESQSEDDAESCDSDEGDVGFEEEAGDKNSHKSIENDEEEVMLDTKPVYNELKSSDKNIVKKSREDIFREKIGWSKSTSKSSKPIDSKCRLSMPTPPKEKRKSNRMSGYSEQLLKAIEKWKTEAALIAQEKDTT</sequence>
<evidence type="ECO:0000256" key="3">
    <source>
        <dbReference type="ARBA" id="ARBA00022989"/>
    </source>
</evidence>
<name>A0ABP0FRZ2_CLALP</name>
<dbReference type="InterPro" id="IPR017981">
    <property type="entry name" value="GPCR_2-like_7TM"/>
</dbReference>
<keyword evidence="3 6" id="KW-1133">Transmembrane helix</keyword>
<organism evidence="8 9">
    <name type="scientific">Clavelina lepadiformis</name>
    <name type="common">Light-bulb sea squirt</name>
    <name type="synonym">Ascidia lepadiformis</name>
    <dbReference type="NCBI Taxonomy" id="159417"/>
    <lineage>
        <taxon>Eukaryota</taxon>
        <taxon>Metazoa</taxon>
        <taxon>Chordata</taxon>
        <taxon>Tunicata</taxon>
        <taxon>Ascidiacea</taxon>
        <taxon>Aplousobranchia</taxon>
        <taxon>Clavelinidae</taxon>
        <taxon>Clavelina</taxon>
    </lineage>
</organism>
<feature type="region of interest" description="Disordered" evidence="5">
    <location>
        <begin position="384"/>
        <end position="425"/>
    </location>
</feature>
<feature type="region of interest" description="Disordered" evidence="5">
    <location>
        <begin position="156"/>
        <end position="210"/>
    </location>
</feature>
<feature type="region of interest" description="Disordered" evidence="5">
    <location>
        <begin position="236"/>
        <end position="260"/>
    </location>
</feature>
<protein>
    <recommendedName>
        <fullName evidence="7">G-protein coupled receptors family 2 profile 2 domain-containing protein</fullName>
    </recommendedName>
</protein>
<keyword evidence="2 6" id="KW-0812">Transmembrane</keyword>
<evidence type="ECO:0000256" key="1">
    <source>
        <dbReference type="ARBA" id="ARBA00004141"/>
    </source>
</evidence>
<evidence type="ECO:0000313" key="9">
    <source>
        <dbReference type="Proteomes" id="UP001642483"/>
    </source>
</evidence>
<reference evidence="8 9" key="1">
    <citation type="submission" date="2024-02" db="EMBL/GenBank/DDBJ databases">
        <authorList>
            <person name="Daric V."/>
            <person name="Darras S."/>
        </authorList>
    </citation>
    <scope>NUCLEOTIDE SEQUENCE [LARGE SCALE GENOMIC DNA]</scope>
</reference>
<dbReference type="Gene3D" id="1.20.1070.10">
    <property type="entry name" value="Rhodopsin 7-helix transmembrane proteins"/>
    <property type="match status" value="1"/>
</dbReference>
<evidence type="ECO:0000259" key="7">
    <source>
        <dbReference type="PROSITE" id="PS50261"/>
    </source>
</evidence>
<dbReference type="PANTHER" id="PTHR12011">
    <property type="entry name" value="ADHESION G-PROTEIN COUPLED RECEPTOR"/>
    <property type="match status" value="1"/>
</dbReference>
<comment type="caution">
    <text evidence="8">The sequence shown here is derived from an EMBL/GenBank/DDBJ whole genome shotgun (WGS) entry which is preliminary data.</text>
</comment>
<gene>
    <name evidence="8" type="ORF">CVLEPA_LOCUS11506</name>
</gene>
<dbReference type="Proteomes" id="UP001642483">
    <property type="component" value="Unassembled WGS sequence"/>
</dbReference>
<dbReference type="PROSITE" id="PS50261">
    <property type="entry name" value="G_PROTEIN_RECEP_F2_4"/>
    <property type="match status" value="1"/>
</dbReference>
<feature type="compositionally biased region" description="Low complexity" evidence="5">
    <location>
        <begin position="172"/>
        <end position="187"/>
    </location>
</feature>
<evidence type="ECO:0000256" key="4">
    <source>
        <dbReference type="ARBA" id="ARBA00023136"/>
    </source>
</evidence>
<feature type="compositionally biased region" description="Basic and acidic residues" evidence="5">
    <location>
        <begin position="410"/>
        <end position="419"/>
    </location>
</feature>
<evidence type="ECO:0000256" key="5">
    <source>
        <dbReference type="SAM" id="MobiDB-lite"/>
    </source>
</evidence>
<dbReference type="PRINTS" id="PR00249">
    <property type="entry name" value="GPCRSECRETIN"/>
</dbReference>
<dbReference type="InterPro" id="IPR000832">
    <property type="entry name" value="GPCR_2_secretin-like"/>
</dbReference>
<feature type="transmembrane region" description="Helical" evidence="6">
    <location>
        <begin position="86"/>
        <end position="107"/>
    </location>
</feature>
<comment type="subcellular location">
    <subcellularLocation>
        <location evidence="1">Membrane</location>
        <topology evidence="1">Multi-pass membrane protein</topology>
    </subcellularLocation>
</comment>
<dbReference type="EMBL" id="CAWYQH010000079">
    <property type="protein sequence ID" value="CAK8681289.1"/>
    <property type="molecule type" value="Genomic_DNA"/>
</dbReference>
<evidence type="ECO:0000256" key="6">
    <source>
        <dbReference type="SAM" id="Phobius"/>
    </source>
</evidence>
<dbReference type="PANTHER" id="PTHR12011:SF347">
    <property type="entry name" value="FI21270P1-RELATED"/>
    <property type="match status" value="1"/>
</dbReference>
<keyword evidence="4 6" id="KW-0472">Membrane</keyword>
<feature type="transmembrane region" description="Helical" evidence="6">
    <location>
        <begin position="12"/>
        <end position="32"/>
    </location>
</feature>
<evidence type="ECO:0000313" key="8">
    <source>
        <dbReference type="EMBL" id="CAK8681289.1"/>
    </source>
</evidence>
<feature type="transmembrane region" description="Helical" evidence="6">
    <location>
        <begin position="53"/>
        <end position="74"/>
    </location>
</feature>
<feature type="domain" description="G-protein coupled receptors family 2 profile 2" evidence="7">
    <location>
        <begin position="1"/>
        <end position="108"/>
    </location>
</feature>
<dbReference type="Pfam" id="PF00002">
    <property type="entry name" value="7tm_2"/>
    <property type="match status" value="1"/>
</dbReference>
<evidence type="ECO:0000256" key="2">
    <source>
        <dbReference type="ARBA" id="ARBA00022692"/>
    </source>
</evidence>